<dbReference type="AlphaFoldDB" id="A0AAD4W562"/>
<keyword evidence="3" id="KW-1185">Reference proteome</keyword>
<proteinExistence type="predicted"/>
<reference evidence="2 3" key="1">
    <citation type="journal article" date="2022" name="G3 (Bethesda)">
        <title>Whole-genome sequence and methylome profiling of the almond [Prunus dulcis (Mill.) D.A. Webb] cultivar 'Nonpareil'.</title>
        <authorList>
            <person name="D'Amico-Willman K.M."/>
            <person name="Ouma W.Z."/>
            <person name="Meulia T."/>
            <person name="Sideli G.M."/>
            <person name="Gradziel T.M."/>
            <person name="Fresnedo-Ramirez J."/>
        </authorList>
    </citation>
    <scope>NUCLEOTIDE SEQUENCE [LARGE SCALE GENOMIC DNA]</scope>
    <source>
        <strain evidence="2">Clone GOH B32 T37-40</strain>
    </source>
</reference>
<protein>
    <submittedName>
        <fullName evidence="2">Uncharacterized protein</fullName>
    </submittedName>
</protein>
<name>A0AAD4W562_PRUDU</name>
<evidence type="ECO:0000256" key="1">
    <source>
        <dbReference type="SAM" id="MobiDB-lite"/>
    </source>
</evidence>
<feature type="compositionally biased region" description="Basic and acidic residues" evidence="1">
    <location>
        <begin position="50"/>
        <end position="62"/>
    </location>
</feature>
<feature type="region of interest" description="Disordered" evidence="1">
    <location>
        <begin position="48"/>
        <end position="78"/>
    </location>
</feature>
<accession>A0AAD4W562</accession>
<evidence type="ECO:0000313" key="3">
    <source>
        <dbReference type="Proteomes" id="UP001054821"/>
    </source>
</evidence>
<sequence>MDACTFEEPSANEMAYGTWTRAKIIREFYDSKPPTNTPGVRMRAATIRQHRGEGEDERRPHAASEGVGMRSLVSQSQPGICDLTSRQLECSRTLESRHNRNTPLPFCQVVPESR</sequence>
<comment type="caution">
    <text evidence="2">The sequence shown here is derived from an EMBL/GenBank/DDBJ whole genome shotgun (WGS) entry which is preliminary data.</text>
</comment>
<gene>
    <name evidence="2" type="ORF">L3X38_025836</name>
</gene>
<evidence type="ECO:0000313" key="2">
    <source>
        <dbReference type="EMBL" id="KAI5335702.1"/>
    </source>
</evidence>
<organism evidence="2 3">
    <name type="scientific">Prunus dulcis</name>
    <name type="common">Almond</name>
    <name type="synonym">Amygdalus dulcis</name>
    <dbReference type="NCBI Taxonomy" id="3755"/>
    <lineage>
        <taxon>Eukaryota</taxon>
        <taxon>Viridiplantae</taxon>
        <taxon>Streptophyta</taxon>
        <taxon>Embryophyta</taxon>
        <taxon>Tracheophyta</taxon>
        <taxon>Spermatophyta</taxon>
        <taxon>Magnoliopsida</taxon>
        <taxon>eudicotyledons</taxon>
        <taxon>Gunneridae</taxon>
        <taxon>Pentapetalae</taxon>
        <taxon>rosids</taxon>
        <taxon>fabids</taxon>
        <taxon>Rosales</taxon>
        <taxon>Rosaceae</taxon>
        <taxon>Amygdaloideae</taxon>
        <taxon>Amygdaleae</taxon>
        <taxon>Prunus</taxon>
    </lineage>
</organism>
<dbReference type="Proteomes" id="UP001054821">
    <property type="component" value="Chromosome 4"/>
</dbReference>
<dbReference type="EMBL" id="JAJFAZ020000004">
    <property type="protein sequence ID" value="KAI5335702.1"/>
    <property type="molecule type" value="Genomic_DNA"/>
</dbReference>